<sequence length="565" mass="65707">MHTICCSRFTPDCVIHNERDNNPTIFYNFVGNFIPPEWSNLSSHNGKILSKTARQLLSLIVFRLQIYHNNSIDELKETYHFFQEHLSVCQERVRQCLFELQKSGFIQVYNTTVIKYGIKCRNTPCIKLARNFQPASNKIPSENEKNFASTPKNFGVKPKEILPQPQKSLDETIYIDNNKNISNKSRSSKSTFFQNEKNIFNHNNQTQLQEQQLETNLQFKITSSSNTQQQADNTNFSSANITTGATRINTALQAVINKISKKYDSTPSNSNNSVINAVNHKSWFKRKKLTDFHPLTQEEADLLQIKSNREFNLTFINKLLLKLAEQYPEHHFGHKKVFLNYMAKALANELRETTQANCQQFQFKSSNVYKVQEQYLDKIESSLDTSKQSQLKRKIIGSFDPDSAYKLLSSCLFIGVVGNSYQIKLLKNITLSENAQDKILQQVQMIYGSSIGQLQIIPFAELEAKQNNTEDEKQDYLLQLSKQLNPDSIWYKVRKFLIKRYNKYIDFAVLTKLVVVEEDIVNNKVILKSTTAFNDYYVRNRHMQDLEEAFKTQDYCFELIKFEYN</sequence>
<dbReference type="PATRIC" id="fig|1268837.3.peg.615"/>
<evidence type="ECO:0000256" key="1">
    <source>
        <dbReference type="SAM" id="MobiDB-lite"/>
    </source>
</evidence>
<feature type="region of interest" description="Disordered" evidence="1">
    <location>
        <begin position="137"/>
        <end position="161"/>
    </location>
</feature>
<comment type="caution">
    <text evidence="2">The sequence shown here is derived from an EMBL/GenBank/DDBJ whole genome shotgun (WGS) entry which is preliminary data.</text>
</comment>
<evidence type="ECO:0000313" key="2">
    <source>
        <dbReference type="EMBL" id="KJW03694.1"/>
    </source>
</evidence>
<accession>A0A0F3REU0</accession>
<organism evidence="2 3">
    <name type="scientific">Rickettsia argasii T170-B</name>
    <dbReference type="NCBI Taxonomy" id="1268837"/>
    <lineage>
        <taxon>Bacteria</taxon>
        <taxon>Pseudomonadati</taxon>
        <taxon>Pseudomonadota</taxon>
        <taxon>Alphaproteobacteria</taxon>
        <taxon>Rickettsiales</taxon>
        <taxon>Rickettsiaceae</taxon>
        <taxon>Rickettsieae</taxon>
        <taxon>Rickettsia</taxon>
        <taxon>spotted fever group</taxon>
    </lineage>
</organism>
<dbReference type="EMBL" id="LAOQ01000017">
    <property type="protein sequence ID" value="KJW03694.1"/>
    <property type="molecule type" value="Genomic_DNA"/>
</dbReference>
<keyword evidence="3" id="KW-1185">Reference proteome</keyword>
<feature type="compositionally biased region" description="Polar residues" evidence="1">
    <location>
        <begin position="137"/>
        <end position="152"/>
    </location>
</feature>
<name>A0A0F3REU0_9RICK</name>
<evidence type="ECO:0000313" key="3">
    <source>
        <dbReference type="Proteomes" id="UP000033736"/>
    </source>
</evidence>
<proteinExistence type="predicted"/>
<dbReference type="AlphaFoldDB" id="A0A0F3REU0"/>
<gene>
    <name evidence="2" type="ORF">RAT170B_1699</name>
</gene>
<dbReference type="Proteomes" id="UP000033736">
    <property type="component" value="Unassembled WGS sequence"/>
</dbReference>
<protein>
    <submittedName>
        <fullName evidence="2">DnaA N-terminal domain protein</fullName>
    </submittedName>
</protein>
<dbReference type="RefSeq" id="WP_045806063.1">
    <property type="nucleotide sequence ID" value="NZ_LAOQ01000017.1"/>
</dbReference>
<reference evidence="2 3" key="1">
    <citation type="submission" date="2015-01" db="EMBL/GenBank/DDBJ databases">
        <title>Genome Sequencing of Rickettsiales /home/snadendla/prok_pipe/test/illegal_ec_num.txt.</title>
        <authorList>
            <person name="Daugherty S.C."/>
            <person name="Su Q."/>
            <person name="Abolude K."/>
            <person name="Beier-Sexton M."/>
            <person name="Carlyon J.A."/>
            <person name="Carter R."/>
            <person name="Day N.P."/>
            <person name="Dumler S.J."/>
            <person name="Dyachenko V."/>
            <person name="Godinez A."/>
            <person name="Kurtti T.J."/>
            <person name="Lichay M."/>
            <person name="Mullins K.E."/>
            <person name="Ott S."/>
            <person name="Pappas-Brown V."/>
            <person name="Paris D.H."/>
            <person name="Patel P."/>
            <person name="Richards A.L."/>
            <person name="Sadzewicz L."/>
            <person name="Sears K."/>
            <person name="Seidman D."/>
            <person name="Sengamalay N."/>
            <person name="Stenos J."/>
            <person name="Tallon L.J."/>
            <person name="Vincent G."/>
            <person name="Fraser C.M."/>
            <person name="Munderloh U."/>
            <person name="Dunning-Hotopp J.C."/>
        </authorList>
    </citation>
    <scope>NUCLEOTIDE SEQUENCE [LARGE SCALE GENOMIC DNA]</scope>
    <source>
        <strain evidence="2 3">T170-B</strain>
    </source>
</reference>